<dbReference type="STRING" id="1617426.TR69_WS6001000460"/>
<name>A0A136LXV1_9BACT</name>
<dbReference type="SUPFAM" id="SSF55874">
    <property type="entry name" value="ATPase domain of HSP90 chaperone/DNA topoisomerase II/histidine kinase"/>
    <property type="match status" value="1"/>
</dbReference>
<sequence length="360" mass="39208">MEQTRAFEKFAEDRLQLQDVYTRYPALILVGHDTGTERYEWGTLQGLGGLDSDYPFDAQTIHLQLEGSSFDVQVAQTNIGGTRTWAAVSVDIPGREGTQDISRTLARAGSGGVQLISSVFEEAAQTIISQSALRHYAENVLHSAAFSRSAVTSYPSRLEPLVAYAVRMESILQDVALLKNISTRNSIDLANEPGYLKLLAATPDTSLLEETRIPSEAFIHLAEFMQNTSKYGQSTCLASDISTISTARRRFLRLASADNGIGIPRQMLRILLSKGASTGHTGGQGTFLAAEYATKHGGFLQIRSAGSEDKTYHCRVTVGARDNIRTEWTGKPVAQTGSSFERIAAEQGTCFEVALILPHT</sequence>
<reference evidence="1 2" key="1">
    <citation type="submission" date="2015-02" db="EMBL/GenBank/DDBJ databases">
        <title>Improved understanding of the partial-nitritation anammox process through 23 genomes representing the majority of the microbial community.</title>
        <authorList>
            <person name="Speth D.R."/>
            <person name="In T Zandt M."/>
            <person name="Guerrero Cruz S."/>
            <person name="Jetten M.S."/>
            <person name="Dutilh B.E."/>
        </authorList>
    </citation>
    <scope>NUCLEOTIDE SEQUENCE [LARGE SCALE GENOMIC DNA]</scope>
    <source>
        <strain evidence="1">OLB20</strain>
    </source>
</reference>
<dbReference type="EMBL" id="JYNZ01000003">
    <property type="protein sequence ID" value="KXK26456.1"/>
    <property type="molecule type" value="Genomic_DNA"/>
</dbReference>
<gene>
    <name evidence="1" type="ORF">TR69_WS6001000460</name>
</gene>
<organism evidence="1 2">
    <name type="scientific">candidate division WS6 bacterium OLB20</name>
    <dbReference type="NCBI Taxonomy" id="1617426"/>
    <lineage>
        <taxon>Bacteria</taxon>
        <taxon>Candidatus Dojkabacteria</taxon>
    </lineage>
</organism>
<evidence type="ECO:0000313" key="2">
    <source>
        <dbReference type="Proteomes" id="UP000070457"/>
    </source>
</evidence>
<protein>
    <recommendedName>
        <fullName evidence="3">Histidine kinase/HSP90-like ATPase domain-containing protein</fullName>
    </recommendedName>
</protein>
<dbReference type="Proteomes" id="UP000070457">
    <property type="component" value="Unassembled WGS sequence"/>
</dbReference>
<dbReference type="Gene3D" id="3.30.565.10">
    <property type="entry name" value="Histidine kinase-like ATPase, C-terminal domain"/>
    <property type="match status" value="1"/>
</dbReference>
<comment type="caution">
    <text evidence="1">The sequence shown here is derived from an EMBL/GenBank/DDBJ whole genome shotgun (WGS) entry which is preliminary data.</text>
</comment>
<dbReference type="AlphaFoldDB" id="A0A136LXV1"/>
<evidence type="ECO:0008006" key="3">
    <source>
        <dbReference type="Google" id="ProtNLM"/>
    </source>
</evidence>
<accession>A0A136LXV1</accession>
<dbReference type="InterPro" id="IPR036890">
    <property type="entry name" value="HATPase_C_sf"/>
</dbReference>
<evidence type="ECO:0000313" key="1">
    <source>
        <dbReference type="EMBL" id="KXK26456.1"/>
    </source>
</evidence>
<proteinExistence type="predicted"/>